<dbReference type="AlphaFoldDB" id="A0A516RDS9"/>
<comment type="similarity">
    <text evidence="1">Belongs to the LysR transcriptional regulatory family.</text>
</comment>
<evidence type="ECO:0000259" key="5">
    <source>
        <dbReference type="PROSITE" id="PS50931"/>
    </source>
</evidence>
<gene>
    <name evidence="6" type="ORF">FH965_27255</name>
</gene>
<dbReference type="Gene3D" id="1.10.10.10">
    <property type="entry name" value="Winged helix-like DNA-binding domain superfamily/Winged helix DNA-binding domain"/>
    <property type="match status" value="1"/>
</dbReference>
<dbReference type="InterPro" id="IPR036390">
    <property type="entry name" value="WH_DNA-bd_sf"/>
</dbReference>
<evidence type="ECO:0000256" key="1">
    <source>
        <dbReference type="ARBA" id="ARBA00009437"/>
    </source>
</evidence>
<keyword evidence="2" id="KW-0805">Transcription regulation</keyword>
<proteinExistence type="inferred from homology"/>
<name>A0A516RDS9_STRST</name>
<sequence>MMERAEMEIFLTLAEELHFGRTAARLHVSPALVTQTVQKTERRLGVTLFARTSRRVSLTEVGQGLRDELQPLYEGIRRALDRAELAGRGMTGTLTVGFMGSQPGRWVGAAREVFALRNPQCGVRIVETQLHHHVAQLRDGTADLLLITLPVDEPDLTVGAVVTHSTRYVAVSAKHRLAEREAVSFEDLAGETFIAMDGTVPAEWADFHMPRRTPGGQPIGRHADPCATYAEALALVATGRAIVPGDAQLPLLYQRPDLRFLPVPDMPPVEQGLVWRTRDDADKRVRAFADVVLEIAPPLSPPGTTPVPGGA</sequence>
<dbReference type="Proteomes" id="UP000316806">
    <property type="component" value="Chromosome"/>
</dbReference>
<dbReference type="PROSITE" id="PS50931">
    <property type="entry name" value="HTH_LYSR"/>
    <property type="match status" value="1"/>
</dbReference>
<dbReference type="EMBL" id="CP040916">
    <property type="protein sequence ID" value="QDQ13804.1"/>
    <property type="molecule type" value="Genomic_DNA"/>
</dbReference>
<keyword evidence="4" id="KW-0804">Transcription</keyword>
<protein>
    <submittedName>
        <fullName evidence="6">LysR family transcriptional regulator</fullName>
    </submittedName>
</protein>
<dbReference type="SUPFAM" id="SSF53850">
    <property type="entry name" value="Periplasmic binding protein-like II"/>
    <property type="match status" value="1"/>
</dbReference>
<dbReference type="Pfam" id="PF00126">
    <property type="entry name" value="HTH_1"/>
    <property type="match status" value="1"/>
</dbReference>
<accession>A0A516RDS9</accession>
<feature type="domain" description="HTH lysR-type" evidence="5">
    <location>
        <begin position="2"/>
        <end position="59"/>
    </location>
</feature>
<dbReference type="PANTHER" id="PTHR30346">
    <property type="entry name" value="TRANSCRIPTIONAL DUAL REGULATOR HCAR-RELATED"/>
    <property type="match status" value="1"/>
</dbReference>
<dbReference type="InterPro" id="IPR036388">
    <property type="entry name" value="WH-like_DNA-bd_sf"/>
</dbReference>
<dbReference type="GO" id="GO:0032993">
    <property type="term" value="C:protein-DNA complex"/>
    <property type="evidence" value="ECO:0007669"/>
    <property type="project" value="TreeGrafter"/>
</dbReference>
<evidence type="ECO:0000313" key="6">
    <source>
        <dbReference type="EMBL" id="QDQ13804.1"/>
    </source>
</evidence>
<keyword evidence="3" id="KW-0238">DNA-binding</keyword>
<evidence type="ECO:0000256" key="3">
    <source>
        <dbReference type="ARBA" id="ARBA00023125"/>
    </source>
</evidence>
<dbReference type="CDD" id="cd08414">
    <property type="entry name" value="PBP2_LTTR_aromatics_like"/>
    <property type="match status" value="1"/>
</dbReference>
<evidence type="ECO:0000256" key="2">
    <source>
        <dbReference type="ARBA" id="ARBA00023015"/>
    </source>
</evidence>
<dbReference type="InterPro" id="IPR000847">
    <property type="entry name" value="LysR_HTH_N"/>
</dbReference>
<dbReference type="RefSeq" id="WP_144321050.1">
    <property type="nucleotide sequence ID" value="NZ_CP040916.1"/>
</dbReference>
<dbReference type="Pfam" id="PF03466">
    <property type="entry name" value="LysR_substrate"/>
    <property type="match status" value="1"/>
</dbReference>
<dbReference type="InterPro" id="IPR005119">
    <property type="entry name" value="LysR_subst-bd"/>
</dbReference>
<reference evidence="6 7" key="1">
    <citation type="journal article" date="2019" name="J. Ind. Microbiol. Biotechnol.">
        <title>The complete genomic sequence of Streptomyces spectabilis NRRL-2792 and identification of secondary metabolite biosynthetic gene clusters.</title>
        <authorList>
            <person name="Sinha A."/>
            <person name="Phillips-Salemka S."/>
            <person name="Niraula T.A."/>
            <person name="Short K.A."/>
            <person name="Niraula N.P."/>
        </authorList>
    </citation>
    <scope>NUCLEOTIDE SEQUENCE [LARGE SCALE GENOMIC DNA]</scope>
    <source>
        <strain evidence="6 7">NRRL 2792</strain>
    </source>
</reference>
<dbReference type="SUPFAM" id="SSF46785">
    <property type="entry name" value="Winged helix' DNA-binding domain"/>
    <property type="match status" value="1"/>
</dbReference>
<dbReference type="GO" id="GO:0003677">
    <property type="term" value="F:DNA binding"/>
    <property type="evidence" value="ECO:0007669"/>
    <property type="project" value="UniProtKB-KW"/>
</dbReference>
<evidence type="ECO:0000313" key="7">
    <source>
        <dbReference type="Proteomes" id="UP000316806"/>
    </source>
</evidence>
<organism evidence="6 7">
    <name type="scientific">Streptomyces spectabilis</name>
    <dbReference type="NCBI Taxonomy" id="68270"/>
    <lineage>
        <taxon>Bacteria</taxon>
        <taxon>Bacillati</taxon>
        <taxon>Actinomycetota</taxon>
        <taxon>Actinomycetes</taxon>
        <taxon>Kitasatosporales</taxon>
        <taxon>Streptomycetaceae</taxon>
        <taxon>Streptomyces</taxon>
    </lineage>
</organism>
<dbReference type="PANTHER" id="PTHR30346:SF0">
    <property type="entry name" value="HCA OPERON TRANSCRIPTIONAL ACTIVATOR HCAR"/>
    <property type="match status" value="1"/>
</dbReference>
<dbReference type="GO" id="GO:0003700">
    <property type="term" value="F:DNA-binding transcription factor activity"/>
    <property type="evidence" value="ECO:0007669"/>
    <property type="project" value="InterPro"/>
</dbReference>
<dbReference type="Gene3D" id="3.40.190.10">
    <property type="entry name" value="Periplasmic binding protein-like II"/>
    <property type="match status" value="2"/>
</dbReference>
<evidence type="ECO:0000256" key="4">
    <source>
        <dbReference type="ARBA" id="ARBA00023163"/>
    </source>
</evidence>